<accession>A0AAE9ZGH9</accession>
<dbReference type="InterPro" id="IPR001872">
    <property type="entry name" value="Peptidase_A8"/>
</dbReference>
<evidence type="ECO:0000256" key="8">
    <source>
        <dbReference type="ARBA" id="ARBA00023136"/>
    </source>
</evidence>
<proteinExistence type="inferred from homology"/>
<feature type="active site" evidence="9">
    <location>
        <position position="151"/>
    </location>
</feature>
<comment type="catalytic activity">
    <reaction evidence="9 10">
        <text>Release of signal peptides from bacterial membrane prolipoproteins. Hydrolyzes -Xaa-Yaa-Zaa-|-(S,diacylglyceryl)Cys-, in which Xaa is hydrophobic (preferably Leu), and Yaa (Ala or Ser) and Zaa (Gly or Ala) have small, neutral side chains.</text>
        <dbReference type="EC" id="3.4.23.36"/>
    </reaction>
</comment>
<dbReference type="Proteomes" id="UP001214043">
    <property type="component" value="Chromosome"/>
</dbReference>
<evidence type="ECO:0000256" key="7">
    <source>
        <dbReference type="ARBA" id="ARBA00022989"/>
    </source>
</evidence>
<protein>
    <recommendedName>
        <fullName evidence="9">Lipoprotein signal peptidase</fullName>
        <ecNumber evidence="9">3.4.23.36</ecNumber>
    </recommendedName>
    <alternativeName>
        <fullName evidence="9">Prolipoprotein signal peptidase</fullName>
    </alternativeName>
    <alternativeName>
        <fullName evidence="9">Signal peptidase II</fullName>
        <shortName evidence="9">SPase II</shortName>
    </alternativeName>
</protein>
<dbReference type="EMBL" id="CP118166">
    <property type="protein sequence ID" value="WDI32553.1"/>
    <property type="molecule type" value="Genomic_DNA"/>
</dbReference>
<evidence type="ECO:0000256" key="1">
    <source>
        <dbReference type="ARBA" id="ARBA00006139"/>
    </source>
</evidence>
<evidence type="ECO:0000256" key="2">
    <source>
        <dbReference type="ARBA" id="ARBA00022475"/>
    </source>
</evidence>
<organism evidence="12 13">
    <name type="scientific">Hyphococcus flavus</name>
    <dbReference type="NCBI Taxonomy" id="1866326"/>
    <lineage>
        <taxon>Bacteria</taxon>
        <taxon>Pseudomonadati</taxon>
        <taxon>Pseudomonadota</taxon>
        <taxon>Alphaproteobacteria</taxon>
        <taxon>Parvularculales</taxon>
        <taxon>Parvularculaceae</taxon>
        <taxon>Hyphococcus</taxon>
    </lineage>
</organism>
<reference evidence="12" key="1">
    <citation type="submission" date="2023-02" db="EMBL/GenBank/DDBJ databases">
        <title>Genome sequence of Hyphococcus flavus.</title>
        <authorList>
            <person name="Rong J.-C."/>
            <person name="Zhao Q."/>
            <person name="Yi M."/>
            <person name="Wu J.-Y."/>
        </authorList>
    </citation>
    <scope>NUCLEOTIDE SEQUENCE</scope>
    <source>
        <strain evidence="12">MCCC 1K03223</strain>
    </source>
</reference>
<comment type="similarity">
    <text evidence="1 9 11">Belongs to the peptidase A8 family.</text>
</comment>
<evidence type="ECO:0000256" key="9">
    <source>
        <dbReference type="HAMAP-Rule" id="MF_00161"/>
    </source>
</evidence>
<keyword evidence="7 9" id="KW-1133">Transmembrane helix</keyword>
<name>A0AAE9ZGH9_9PROT</name>
<keyword evidence="8 9" id="KW-0472">Membrane</keyword>
<dbReference type="GO" id="GO:0004190">
    <property type="term" value="F:aspartic-type endopeptidase activity"/>
    <property type="evidence" value="ECO:0007669"/>
    <property type="project" value="UniProtKB-UniRule"/>
</dbReference>
<dbReference type="Pfam" id="PF01252">
    <property type="entry name" value="Peptidase_A8"/>
    <property type="match status" value="1"/>
</dbReference>
<dbReference type="AlphaFoldDB" id="A0AAE9ZGH9"/>
<feature type="transmembrane region" description="Helical" evidence="9">
    <location>
        <begin position="83"/>
        <end position="100"/>
    </location>
</feature>
<keyword evidence="5 9" id="KW-0064">Aspartyl protease</keyword>
<evidence type="ECO:0000256" key="4">
    <source>
        <dbReference type="ARBA" id="ARBA00022692"/>
    </source>
</evidence>
<dbReference type="NCBIfam" id="TIGR00077">
    <property type="entry name" value="lspA"/>
    <property type="match status" value="1"/>
</dbReference>
<keyword evidence="2 9" id="KW-1003">Cell membrane</keyword>
<keyword evidence="3 9" id="KW-0645">Protease</keyword>
<evidence type="ECO:0000256" key="11">
    <source>
        <dbReference type="RuleBase" id="RU004181"/>
    </source>
</evidence>
<dbReference type="PROSITE" id="PS00855">
    <property type="entry name" value="SPASE_II"/>
    <property type="match status" value="1"/>
</dbReference>
<feature type="transmembrane region" description="Helical" evidence="9">
    <location>
        <begin position="107"/>
        <end position="124"/>
    </location>
</feature>
<keyword evidence="4 9" id="KW-0812">Transmembrane</keyword>
<keyword evidence="6 9" id="KW-0378">Hydrolase</keyword>
<comment type="function">
    <text evidence="9 10">This protein specifically catalyzes the removal of signal peptides from prolipoproteins.</text>
</comment>
<evidence type="ECO:0000256" key="5">
    <source>
        <dbReference type="ARBA" id="ARBA00022750"/>
    </source>
</evidence>
<sequence>MSNVQAYMSRIGEWWSAARGNKLFWRGLAGAALIIVLDQASKFWIVHGLDLPGVRKIEISGVFDLSYVENRGASFGMLSGMRWLLSLISIGVALALTAWLGRLTRTIAATGVAFVIGGALGNLYDRLAYGYVIDFLDFSGLYFPWVFNVADMAINVGIAFLLLDAWQTRDQSGAK</sequence>
<dbReference type="GO" id="GO:0006508">
    <property type="term" value="P:proteolysis"/>
    <property type="evidence" value="ECO:0007669"/>
    <property type="project" value="UniProtKB-KW"/>
</dbReference>
<dbReference type="PRINTS" id="PR00781">
    <property type="entry name" value="LIPOSIGPTASE"/>
</dbReference>
<dbReference type="HAMAP" id="MF_00161">
    <property type="entry name" value="LspA"/>
    <property type="match status" value="1"/>
</dbReference>
<dbReference type="RefSeq" id="WP_274494482.1">
    <property type="nucleotide sequence ID" value="NZ_CP118166.1"/>
</dbReference>
<dbReference type="PANTHER" id="PTHR33695:SF1">
    <property type="entry name" value="LIPOPROTEIN SIGNAL PEPTIDASE"/>
    <property type="match status" value="1"/>
</dbReference>
<feature type="transmembrane region" description="Helical" evidence="9">
    <location>
        <begin position="144"/>
        <end position="166"/>
    </location>
</feature>
<evidence type="ECO:0000313" key="12">
    <source>
        <dbReference type="EMBL" id="WDI32553.1"/>
    </source>
</evidence>
<evidence type="ECO:0000256" key="6">
    <source>
        <dbReference type="ARBA" id="ARBA00022801"/>
    </source>
</evidence>
<gene>
    <name evidence="9 12" type="primary">lspA</name>
    <name evidence="12" type="ORF">PUV54_05010</name>
</gene>
<comment type="pathway">
    <text evidence="9">Protein modification; lipoprotein biosynthesis (signal peptide cleavage).</text>
</comment>
<dbReference type="KEGG" id="hfl:PUV54_05010"/>
<dbReference type="GO" id="GO:0005886">
    <property type="term" value="C:plasma membrane"/>
    <property type="evidence" value="ECO:0007669"/>
    <property type="project" value="UniProtKB-SubCell"/>
</dbReference>
<feature type="active site" evidence="9">
    <location>
        <position position="134"/>
    </location>
</feature>
<evidence type="ECO:0000256" key="10">
    <source>
        <dbReference type="RuleBase" id="RU000594"/>
    </source>
</evidence>
<feature type="transmembrane region" description="Helical" evidence="9">
    <location>
        <begin position="23"/>
        <end position="45"/>
    </location>
</feature>
<keyword evidence="13" id="KW-1185">Reference proteome</keyword>
<evidence type="ECO:0000256" key="3">
    <source>
        <dbReference type="ARBA" id="ARBA00022670"/>
    </source>
</evidence>
<dbReference type="PANTHER" id="PTHR33695">
    <property type="entry name" value="LIPOPROTEIN SIGNAL PEPTIDASE"/>
    <property type="match status" value="1"/>
</dbReference>
<evidence type="ECO:0000313" key="13">
    <source>
        <dbReference type="Proteomes" id="UP001214043"/>
    </source>
</evidence>
<comment type="subcellular location">
    <subcellularLocation>
        <location evidence="9">Cell membrane</location>
        <topology evidence="9">Multi-pass membrane protein</topology>
    </subcellularLocation>
</comment>
<dbReference type="EC" id="3.4.23.36" evidence="9"/>